<organism evidence="6">
    <name type="scientific">uncultured Gemmatimonadaceae bacterium</name>
    <dbReference type="NCBI Taxonomy" id="246130"/>
    <lineage>
        <taxon>Bacteria</taxon>
        <taxon>Pseudomonadati</taxon>
        <taxon>Gemmatimonadota</taxon>
        <taxon>Gemmatimonadia</taxon>
        <taxon>Gemmatimonadales</taxon>
        <taxon>Gemmatimonadaceae</taxon>
        <taxon>environmental samples</taxon>
    </lineage>
</organism>
<feature type="transmembrane region" description="Helical" evidence="5">
    <location>
        <begin position="114"/>
        <end position="136"/>
    </location>
</feature>
<evidence type="ECO:0000256" key="4">
    <source>
        <dbReference type="ARBA" id="ARBA00023136"/>
    </source>
</evidence>
<dbReference type="GO" id="GO:0030026">
    <property type="term" value="P:intracellular manganese ion homeostasis"/>
    <property type="evidence" value="ECO:0007669"/>
    <property type="project" value="InterPro"/>
</dbReference>
<sequence length="173" mass="17990">MAASGYLAATSQREVDANEVNVQRAELLLWPEREEAYLATLYQEKGLSPAEAATAAHRVMGDEEVALRELAREKLGISGEAESPVREGAVTGLATTVGAFVPLVPYLFGGGVVAAAVSFALAMAAHFAVGAARSAFTGRGWFRSGFDMFAVGLGVAAVGYVVGWWLTGVLPAG</sequence>
<evidence type="ECO:0000256" key="2">
    <source>
        <dbReference type="ARBA" id="ARBA00022692"/>
    </source>
</evidence>
<dbReference type="InterPro" id="IPR008217">
    <property type="entry name" value="Ccc1_fam"/>
</dbReference>
<proteinExistence type="predicted"/>
<keyword evidence="4 5" id="KW-0472">Membrane</keyword>
<accession>A0A6J4K6Q1</accession>
<dbReference type="GO" id="GO:0012505">
    <property type="term" value="C:endomembrane system"/>
    <property type="evidence" value="ECO:0007669"/>
    <property type="project" value="UniProtKB-SubCell"/>
</dbReference>
<keyword evidence="2 5" id="KW-0812">Transmembrane</keyword>
<evidence type="ECO:0000256" key="1">
    <source>
        <dbReference type="ARBA" id="ARBA00004127"/>
    </source>
</evidence>
<dbReference type="AlphaFoldDB" id="A0A6J4K6Q1"/>
<comment type="subcellular location">
    <subcellularLocation>
        <location evidence="1">Endomembrane system</location>
        <topology evidence="1">Multi-pass membrane protein</topology>
    </subcellularLocation>
</comment>
<keyword evidence="3 5" id="KW-1133">Transmembrane helix</keyword>
<evidence type="ECO:0000313" key="6">
    <source>
        <dbReference type="EMBL" id="CAA9297605.1"/>
    </source>
</evidence>
<evidence type="ECO:0008006" key="7">
    <source>
        <dbReference type="Google" id="ProtNLM"/>
    </source>
</evidence>
<reference evidence="6" key="1">
    <citation type="submission" date="2020-02" db="EMBL/GenBank/DDBJ databases">
        <authorList>
            <person name="Meier V. D."/>
        </authorList>
    </citation>
    <scope>NUCLEOTIDE SEQUENCE</scope>
    <source>
        <strain evidence="6">AVDCRST_MAG40</strain>
    </source>
</reference>
<evidence type="ECO:0000256" key="5">
    <source>
        <dbReference type="SAM" id="Phobius"/>
    </source>
</evidence>
<dbReference type="Pfam" id="PF01988">
    <property type="entry name" value="VIT1"/>
    <property type="match status" value="1"/>
</dbReference>
<name>A0A6J4K6Q1_9BACT</name>
<feature type="transmembrane region" description="Helical" evidence="5">
    <location>
        <begin position="148"/>
        <end position="167"/>
    </location>
</feature>
<dbReference type="EMBL" id="CADCTX010000040">
    <property type="protein sequence ID" value="CAA9297605.1"/>
    <property type="molecule type" value="Genomic_DNA"/>
</dbReference>
<gene>
    <name evidence="6" type="ORF">AVDCRST_MAG40-138</name>
</gene>
<evidence type="ECO:0000256" key="3">
    <source>
        <dbReference type="ARBA" id="ARBA00022989"/>
    </source>
</evidence>
<protein>
    <recommendedName>
        <fullName evidence="7">VIT family protein</fullName>
    </recommendedName>
</protein>
<dbReference type="GO" id="GO:0005384">
    <property type="term" value="F:manganese ion transmembrane transporter activity"/>
    <property type="evidence" value="ECO:0007669"/>
    <property type="project" value="InterPro"/>
</dbReference>